<protein>
    <recommendedName>
        <fullName evidence="1">Mur ligase N-terminal catalytic domain-containing protein</fullName>
    </recommendedName>
</protein>
<dbReference type="EMBL" id="UINC01127900">
    <property type="protein sequence ID" value="SVD07324.1"/>
    <property type="molecule type" value="Genomic_DNA"/>
</dbReference>
<name>A0A382SBQ4_9ZZZZ</name>
<feature type="non-terminal residue" evidence="2">
    <location>
        <position position="86"/>
    </location>
</feature>
<dbReference type="AlphaFoldDB" id="A0A382SBQ4"/>
<evidence type="ECO:0000313" key="2">
    <source>
        <dbReference type="EMBL" id="SVD07324.1"/>
    </source>
</evidence>
<evidence type="ECO:0000259" key="1">
    <source>
        <dbReference type="Pfam" id="PF01225"/>
    </source>
</evidence>
<dbReference type="InterPro" id="IPR035911">
    <property type="entry name" value="MurE/MurF_N"/>
</dbReference>
<accession>A0A382SBQ4</accession>
<proteinExistence type="predicted"/>
<dbReference type="InterPro" id="IPR000713">
    <property type="entry name" value="Mur_ligase_N"/>
</dbReference>
<sequence length="86" mass="8943">MTLGDLLGSNAGVHGSVEITDLVLDSRQVTPGSAFVAVPGIQEHGLSHAEDALRRGAAIIIYEPTSVFSSIPEFSIPVEGLSDRLG</sequence>
<dbReference type="Gene3D" id="3.40.1390.10">
    <property type="entry name" value="MurE/MurF, N-terminal domain"/>
    <property type="match status" value="1"/>
</dbReference>
<dbReference type="GO" id="GO:0016881">
    <property type="term" value="F:acid-amino acid ligase activity"/>
    <property type="evidence" value="ECO:0007669"/>
    <property type="project" value="InterPro"/>
</dbReference>
<gene>
    <name evidence="2" type="ORF">METZ01_LOCUS360178</name>
</gene>
<dbReference type="Pfam" id="PF01225">
    <property type="entry name" value="Mur_ligase"/>
    <property type="match status" value="1"/>
</dbReference>
<feature type="domain" description="Mur ligase N-terminal catalytic" evidence="1">
    <location>
        <begin position="19"/>
        <end position="69"/>
    </location>
</feature>
<dbReference type="SUPFAM" id="SSF63418">
    <property type="entry name" value="MurE/MurF N-terminal domain"/>
    <property type="match status" value="1"/>
</dbReference>
<reference evidence="2" key="1">
    <citation type="submission" date="2018-05" db="EMBL/GenBank/DDBJ databases">
        <authorList>
            <person name="Lanie J.A."/>
            <person name="Ng W.-L."/>
            <person name="Kazmierczak K.M."/>
            <person name="Andrzejewski T.M."/>
            <person name="Davidsen T.M."/>
            <person name="Wayne K.J."/>
            <person name="Tettelin H."/>
            <person name="Glass J.I."/>
            <person name="Rusch D."/>
            <person name="Podicherti R."/>
            <person name="Tsui H.-C.T."/>
            <person name="Winkler M.E."/>
        </authorList>
    </citation>
    <scope>NUCLEOTIDE SEQUENCE</scope>
</reference>
<organism evidence="2">
    <name type="scientific">marine metagenome</name>
    <dbReference type="NCBI Taxonomy" id="408172"/>
    <lineage>
        <taxon>unclassified sequences</taxon>
        <taxon>metagenomes</taxon>
        <taxon>ecological metagenomes</taxon>
    </lineage>
</organism>